<protein>
    <submittedName>
        <fullName evidence="2 4">Uncharacterized protein</fullName>
    </submittedName>
</protein>
<accession>A0A0R3XAP5</accession>
<evidence type="ECO:0000256" key="1">
    <source>
        <dbReference type="SAM" id="MobiDB-lite"/>
    </source>
</evidence>
<organism evidence="4">
    <name type="scientific">Hydatigena taeniaeformis</name>
    <name type="common">Feline tapeworm</name>
    <name type="synonym">Taenia taeniaeformis</name>
    <dbReference type="NCBI Taxonomy" id="6205"/>
    <lineage>
        <taxon>Eukaryota</taxon>
        <taxon>Metazoa</taxon>
        <taxon>Spiralia</taxon>
        <taxon>Lophotrochozoa</taxon>
        <taxon>Platyhelminthes</taxon>
        <taxon>Cestoda</taxon>
        <taxon>Eucestoda</taxon>
        <taxon>Cyclophyllidea</taxon>
        <taxon>Taeniidae</taxon>
        <taxon>Hydatigera</taxon>
    </lineage>
</organism>
<dbReference type="STRING" id="6205.A0A0R3XAP5"/>
<sequence>MSTGEVKKSLLLPKSASPDSHWQSLTTATSVFPCLLGVSDLVKVKPNLDPKSKPKCSAKKPPPKRRRRRRQPSTWEGEEGVKIEMEEEEEGDDFTSPKFY</sequence>
<evidence type="ECO:0000313" key="3">
    <source>
        <dbReference type="Proteomes" id="UP000274429"/>
    </source>
</evidence>
<dbReference type="EMBL" id="UYWX01021929">
    <property type="protein sequence ID" value="VDM35585.1"/>
    <property type="molecule type" value="Genomic_DNA"/>
</dbReference>
<name>A0A0R3XAP5_HYDTA</name>
<reference evidence="4" key="1">
    <citation type="submission" date="2017-02" db="UniProtKB">
        <authorList>
            <consortium name="WormBaseParasite"/>
        </authorList>
    </citation>
    <scope>IDENTIFICATION</scope>
</reference>
<keyword evidence="3" id="KW-1185">Reference proteome</keyword>
<dbReference type="WBParaSite" id="TTAC_0001062201-mRNA-1">
    <property type="protein sequence ID" value="TTAC_0001062201-mRNA-1"/>
    <property type="gene ID" value="TTAC_0001062201"/>
</dbReference>
<feature type="compositionally biased region" description="Basic residues" evidence="1">
    <location>
        <begin position="53"/>
        <end position="71"/>
    </location>
</feature>
<evidence type="ECO:0000313" key="2">
    <source>
        <dbReference type="EMBL" id="VDM35585.1"/>
    </source>
</evidence>
<evidence type="ECO:0000313" key="4">
    <source>
        <dbReference type="WBParaSite" id="TTAC_0001062201-mRNA-1"/>
    </source>
</evidence>
<proteinExistence type="predicted"/>
<dbReference type="AlphaFoldDB" id="A0A0R3XAP5"/>
<reference evidence="2 3" key="2">
    <citation type="submission" date="2018-11" db="EMBL/GenBank/DDBJ databases">
        <authorList>
            <consortium name="Pathogen Informatics"/>
        </authorList>
    </citation>
    <scope>NUCLEOTIDE SEQUENCE [LARGE SCALE GENOMIC DNA]</scope>
</reference>
<feature type="region of interest" description="Disordered" evidence="1">
    <location>
        <begin position="45"/>
        <end position="100"/>
    </location>
</feature>
<gene>
    <name evidence="2" type="ORF">TTAC_LOCUS10605</name>
</gene>
<feature type="region of interest" description="Disordered" evidence="1">
    <location>
        <begin position="1"/>
        <end position="21"/>
    </location>
</feature>
<dbReference type="Proteomes" id="UP000274429">
    <property type="component" value="Unassembled WGS sequence"/>
</dbReference>